<evidence type="ECO:0000313" key="2">
    <source>
        <dbReference type="Proteomes" id="UP000018877"/>
    </source>
</evidence>
<dbReference type="RefSeq" id="WP_024030032.1">
    <property type="nucleotide sequence ID" value="NZ_ALAN01000105.1"/>
</dbReference>
<protein>
    <submittedName>
        <fullName evidence="1">Uncharacterized protein</fullName>
    </submittedName>
</protein>
<organism evidence="1 2">
    <name type="scientific">Neobacillus vireti LMG 21834</name>
    <dbReference type="NCBI Taxonomy" id="1131730"/>
    <lineage>
        <taxon>Bacteria</taxon>
        <taxon>Bacillati</taxon>
        <taxon>Bacillota</taxon>
        <taxon>Bacilli</taxon>
        <taxon>Bacillales</taxon>
        <taxon>Bacillaceae</taxon>
        <taxon>Neobacillus</taxon>
    </lineage>
</organism>
<dbReference type="EMBL" id="ALAN01000105">
    <property type="protein sequence ID" value="ETI67097.1"/>
    <property type="molecule type" value="Genomic_DNA"/>
</dbReference>
<dbReference type="Proteomes" id="UP000018877">
    <property type="component" value="Unassembled WGS sequence"/>
</dbReference>
<gene>
    <name evidence="1" type="ORF">BAVI_19319</name>
</gene>
<evidence type="ECO:0000313" key="1">
    <source>
        <dbReference type="EMBL" id="ETI67097.1"/>
    </source>
</evidence>
<comment type="caution">
    <text evidence="1">The sequence shown here is derived from an EMBL/GenBank/DDBJ whole genome shotgun (WGS) entry which is preliminary data.</text>
</comment>
<reference evidence="1 2" key="1">
    <citation type="journal article" date="2014" name="Environ. Microbiol.">
        <title>The nitrate-ammonifying and nosZ-carrying bacterium Bacillus vireti is a potent source and sink for nitric and nitrous oxide under high nitrate conditions.</title>
        <authorList>
            <person name="Mania D."/>
            <person name="Heylen K."/>
            <person name="van Spanning R.J."/>
            <person name="Frostegard A."/>
        </authorList>
    </citation>
    <scope>NUCLEOTIDE SEQUENCE [LARGE SCALE GENOMIC DNA]</scope>
    <source>
        <strain evidence="1 2">LMG 21834</strain>
    </source>
</reference>
<keyword evidence="2" id="KW-1185">Reference proteome</keyword>
<sequence>MIATFSHKQSAANCFNSVWDLLELNERTKEEEETMVHLAHSSFWHWTQVEDHTPKNLSIGYWQLSRVYAAVGLGERSHYYAKRCLSVSLDNKIEPFYIGYAYEALSRADALLGRTDLSKEEAKLALEYAQKVKDESSKDLLIKDLQSI</sequence>
<dbReference type="AlphaFoldDB" id="A0AB94IJA2"/>
<name>A0AB94IJA2_9BACI</name>
<accession>A0AB94IJA2</accession>
<proteinExistence type="predicted"/>